<organism evidence="2">
    <name type="scientific">Oryza barthii</name>
    <dbReference type="NCBI Taxonomy" id="65489"/>
    <lineage>
        <taxon>Eukaryota</taxon>
        <taxon>Viridiplantae</taxon>
        <taxon>Streptophyta</taxon>
        <taxon>Embryophyta</taxon>
        <taxon>Tracheophyta</taxon>
        <taxon>Spermatophyta</taxon>
        <taxon>Magnoliopsida</taxon>
        <taxon>Liliopsida</taxon>
        <taxon>Poales</taxon>
        <taxon>Poaceae</taxon>
        <taxon>BOP clade</taxon>
        <taxon>Oryzoideae</taxon>
        <taxon>Oryzeae</taxon>
        <taxon>Oryzinae</taxon>
        <taxon>Oryza</taxon>
    </lineage>
</organism>
<dbReference type="Gramene" id="OBART02G33480.1">
    <property type="protein sequence ID" value="OBART02G33480.1"/>
    <property type="gene ID" value="OBART02G33480"/>
</dbReference>
<protein>
    <submittedName>
        <fullName evidence="2">Uncharacterized protein</fullName>
    </submittedName>
</protein>
<feature type="compositionally biased region" description="Polar residues" evidence="1">
    <location>
        <begin position="92"/>
        <end position="102"/>
    </location>
</feature>
<feature type="region of interest" description="Disordered" evidence="1">
    <location>
        <begin position="82"/>
        <end position="102"/>
    </location>
</feature>
<feature type="region of interest" description="Disordered" evidence="1">
    <location>
        <begin position="16"/>
        <end position="55"/>
    </location>
</feature>
<dbReference type="AlphaFoldDB" id="A0A0D3FAT3"/>
<keyword evidence="3" id="KW-1185">Reference proteome</keyword>
<dbReference type="Proteomes" id="UP000026960">
    <property type="component" value="Chromosome 2"/>
</dbReference>
<accession>A0A0D3FAT3</accession>
<reference evidence="2" key="1">
    <citation type="journal article" date="2009" name="Rice">
        <title>De Novo Next Generation Sequencing of Plant Genomes.</title>
        <authorList>
            <person name="Rounsley S."/>
            <person name="Marri P.R."/>
            <person name="Yu Y."/>
            <person name="He R."/>
            <person name="Sisneros N."/>
            <person name="Goicoechea J.L."/>
            <person name="Lee S.J."/>
            <person name="Angelova A."/>
            <person name="Kudrna D."/>
            <person name="Luo M."/>
            <person name="Affourtit J."/>
            <person name="Desany B."/>
            <person name="Knight J."/>
            <person name="Niazi F."/>
            <person name="Egholm M."/>
            <person name="Wing R.A."/>
        </authorList>
    </citation>
    <scope>NUCLEOTIDE SEQUENCE [LARGE SCALE GENOMIC DNA]</scope>
    <source>
        <strain evidence="2">cv. IRGC 105608</strain>
    </source>
</reference>
<evidence type="ECO:0000256" key="1">
    <source>
        <dbReference type="SAM" id="MobiDB-lite"/>
    </source>
</evidence>
<dbReference type="PaxDb" id="65489-OBART02G33480.1"/>
<reference evidence="2" key="2">
    <citation type="submission" date="2015-03" db="UniProtKB">
        <authorList>
            <consortium name="EnsemblPlants"/>
        </authorList>
    </citation>
    <scope>IDENTIFICATION</scope>
</reference>
<evidence type="ECO:0000313" key="2">
    <source>
        <dbReference type="EnsemblPlants" id="OBART02G33480.1"/>
    </source>
</evidence>
<proteinExistence type="predicted"/>
<evidence type="ECO:0000313" key="3">
    <source>
        <dbReference type="Proteomes" id="UP000026960"/>
    </source>
</evidence>
<dbReference type="HOGENOM" id="CLU_2281720_0_0_1"/>
<dbReference type="EnsemblPlants" id="OBART02G33480.1">
    <property type="protein sequence ID" value="OBART02G33480.1"/>
    <property type="gene ID" value="OBART02G33480"/>
</dbReference>
<name>A0A0D3FAT3_9ORYZ</name>
<sequence>MWEAFEEVVGVELIRPTGPTAPKFPLHSTSICGKREDPLAQKRKRRRPRIPEASSSTVVAAAALDARLLGVLAGGEIEARELGGSIDGRPLEQQSAMPSGRR</sequence>